<feature type="compositionally biased region" description="Low complexity" evidence="4">
    <location>
        <begin position="83"/>
        <end position="92"/>
    </location>
</feature>
<evidence type="ECO:0000256" key="2">
    <source>
        <dbReference type="ARBA" id="ARBA00022679"/>
    </source>
</evidence>
<reference evidence="6" key="1">
    <citation type="journal article" date="2021" name="Sci. Rep.">
        <title>Diploid genomic architecture of Nitzschia inconspicua, an elite biomass production diatom.</title>
        <authorList>
            <person name="Oliver A."/>
            <person name="Podell S."/>
            <person name="Pinowska A."/>
            <person name="Traller J.C."/>
            <person name="Smith S.R."/>
            <person name="McClure R."/>
            <person name="Beliaev A."/>
            <person name="Bohutskyi P."/>
            <person name="Hill E.A."/>
            <person name="Rabines A."/>
            <person name="Zheng H."/>
            <person name="Allen L.Z."/>
            <person name="Kuo A."/>
            <person name="Grigoriev I.V."/>
            <person name="Allen A.E."/>
            <person name="Hazlebeck D."/>
            <person name="Allen E.E."/>
        </authorList>
    </citation>
    <scope>NUCLEOTIDE SEQUENCE</scope>
    <source>
        <strain evidence="6">Hildebrandi</strain>
    </source>
</reference>
<dbReference type="Proteomes" id="UP000693970">
    <property type="component" value="Unassembled WGS sequence"/>
</dbReference>
<feature type="region of interest" description="Disordered" evidence="4">
    <location>
        <begin position="207"/>
        <end position="244"/>
    </location>
</feature>
<reference evidence="6" key="2">
    <citation type="submission" date="2021-04" db="EMBL/GenBank/DDBJ databases">
        <authorList>
            <person name="Podell S."/>
        </authorList>
    </citation>
    <scope>NUCLEOTIDE SEQUENCE</scope>
    <source>
        <strain evidence="6">Hildebrandi</strain>
    </source>
</reference>
<accession>A0A9K3KZE9</accession>
<comment type="caution">
    <text evidence="6">The sequence shown here is derived from an EMBL/GenBank/DDBJ whole genome shotgun (WGS) entry which is preliminary data.</text>
</comment>
<feature type="domain" description="S-adenosylmethionine-dependent methyltransferase" evidence="5">
    <location>
        <begin position="687"/>
        <end position="866"/>
    </location>
</feature>
<feature type="compositionally biased region" description="Low complexity" evidence="4">
    <location>
        <begin position="215"/>
        <end position="235"/>
    </location>
</feature>
<evidence type="ECO:0000313" key="7">
    <source>
        <dbReference type="Proteomes" id="UP000693970"/>
    </source>
</evidence>
<dbReference type="PANTHER" id="PTHR43042">
    <property type="entry name" value="SAM-DEPENDENT METHYLTRANSFERASE"/>
    <property type="match status" value="1"/>
</dbReference>
<name>A0A9K3KZE9_9STRA</name>
<keyword evidence="2" id="KW-0808">Transferase</keyword>
<keyword evidence="3" id="KW-0949">S-adenosyl-L-methionine</keyword>
<dbReference type="PANTHER" id="PTHR43042:SF3">
    <property type="entry name" value="RIBOSOMAL RNA LARGE SUBUNIT METHYLTRANSFERASE YWBD-RELATED"/>
    <property type="match status" value="1"/>
</dbReference>
<protein>
    <submittedName>
        <fullName evidence="6">S-adenosylmethionine-dependent methyltransferase</fullName>
    </submittedName>
</protein>
<evidence type="ECO:0000256" key="3">
    <source>
        <dbReference type="ARBA" id="ARBA00022691"/>
    </source>
</evidence>
<dbReference type="EMBL" id="JAGRRH010000017">
    <property type="protein sequence ID" value="KAG7352849.1"/>
    <property type="molecule type" value="Genomic_DNA"/>
</dbReference>
<evidence type="ECO:0000259" key="5">
    <source>
        <dbReference type="Pfam" id="PF10672"/>
    </source>
</evidence>
<dbReference type="AlphaFoldDB" id="A0A9K3KZE9"/>
<keyword evidence="7" id="KW-1185">Reference proteome</keyword>
<evidence type="ECO:0000256" key="4">
    <source>
        <dbReference type="SAM" id="MobiDB-lite"/>
    </source>
</evidence>
<proteinExistence type="predicted"/>
<evidence type="ECO:0000313" key="6">
    <source>
        <dbReference type="EMBL" id="KAG7352849.1"/>
    </source>
</evidence>
<dbReference type="CDD" id="cd02440">
    <property type="entry name" value="AdoMet_MTases"/>
    <property type="match status" value="1"/>
</dbReference>
<keyword evidence="1 6" id="KW-0489">Methyltransferase</keyword>
<dbReference type="GO" id="GO:0008168">
    <property type="term" value="F:methyltransferase activity"/>
    <property type="evidence" value="ECO:0007669"/>
    <property type="project" value="UniProtKB-KW"/>
</dbReference>
<evidence type="ECO:0000256" key="1">
    <source>
        <dbReference type="ARBA" id="ARBA00022603"/>
    </source>
</evidence>
<dbReference type="Pfam" id="PF10672">
    <property type="entry name" value="Methyltrans_SAM"/>
    <property type="match status" value="1"/>
</dbReference>
<dbReference type="InterPro" id="IPR019614">
    <property type="entry name" value="SAM-dep_methyl-trfase"/>
</dbReference>
<gene>
    <name evidence="6" type="ORF">IV203_008897</name>
</gene>
<organism evidence="6 7">
    <name type="scientific">Nitzschia inconspicua</name>
    <dbReference type="NCBI Taxonomy" id="303405"/>
    <lineage>
        <taxon>Eukaryota</taxon>
        <taxon>Sar</taxon>
        <taxon>Stramenopiles</taxon>
        <taxon>Ochrophyta</taxon>
        <taxon>Bacillariophyta</taxon>
        <taxon>Bacillariophyceae</taxon>
        <taxon>Bacillariophycidae</taxon>
        <taxon>Bacillariales</taxon>
        <taxon>Bacillariaceae</taxon>
        <taxon>Nitzschia</taxon>
    </lineage>
</organism>
<dbReference type="OrthoDB" id="40071at2759"/>
<dbReference type="GO" id="GO:0032259">
    <property type="term" value="P:methylation"/>
    <property type="evidence" value="ECO:0007669"/>
    <property type="project" value="UniProtKB-KW"/>
</dbReference>
<sequence length="908" mass="101011">MKLLQSLFIATVASHAYLDHGTTSAFLLPSTIHSLSTNLSKQVLPQICLRLQQRENENPTTQPYKKKRKEITLADLKNELLKNPAALNNLNKEPSKKKRTRRRTENPQQKYVYAAQRKTKNQMEDGSDDILKADEGSVALQNANRFLAEARRMGLTNPASQHCDPLMDGKEPEIVGQIRVGEEETGSGAFAYVIYKPQGWSILGSSGVRGGGSASSGSSTSDTDTNNSSDNPTSSSKEEITKTRSRIRRVKIRDSKGKEEFLEFDEADVLALLSVEERLEIEASGGSVFDQKGPVMDDEEDFRNSISSWNDIENMSAEEREDAGIEDEDYDPTDIPDFDEAAVLALLAPEELIEYNAEKKTLENENNLCENPANAFERYENLSEDDLDLAVVENLKRIKARMNKKSNTASFSSVPRPSVVAWLKEKKMQEGTPIRGGNFWTALAGASDVDDTGLVLLVPKENSKNVFVDFTEYIAVVGNGNCIDPKAKSEVPKEVINIDLISKLKRNREGDVAQAVRFSVSEHPSTCASIISHAQSQFDDGIRGDPGGNPFDRRAPRRLIHCSSIAISSLLFDETVQSEKELPDDIAVLTDRLNNHKFRRGSFLGRQALQENPFTNAYREINGAADGFPGWTVDRYSDWLLVQHDEKEYRGPLPSIHDGCTAGVYLLPSNPNRGAMGSKENIRPFLLEGKPAPETVEIMENGIKYHVNLNRDLSTGIFLDQRPHRAWLSQNCNSDTHILNCFAHCGAFTVAAATAGASTVSLDLNKKWLDRIQPQLESNGIEFDERHDCIYGDCFDWLEKLEKRGEKFDVVILDPPSSSVGKKKRRWSVKNDMDELVQLAAPLVKKGGLLWTTTNSASISPIKFANQCHKGLENAGIKSAMLERIQPMAVDFPSIGPQPVKNLVWRLN</sequence>
<feature type="region of interest" description="Disordered" evidence="4">
    <location>
        <begin position="83"/>
        <end position="107"/>
    </location>
</feature>